<feature type="domain" description="N-acetyltransferase" evidence="1">
    <location>
        <begin position="281"/>
        <end position="426"/>
    </location>
</feature>
<evidence type="ECO:0000259" key="1">
    <source>
        <dbReference type="PROSITE" id="PS51186"/>
    </source>
</evidence>
<reference evidence="2 3" key="1">
    <citation type="submission" date="2018-04" db="EMBL/GenBank/DDBJ databases">
        <title>Novel Campyloabacter and Helicobacter Species and Strains.</title>
        <authorList>
            <person name="Mannion A.J."/>
            <person name="Shen Z."/>
            <person name="Fox J.G."/>
        </authorList>
    </citation>
    <scope>NUCLEOTIDE SEQUENCE [LARGE SCALE GENOMIC DNA]</scope>
    <source>
        <strain evidence="2 3">MIT 04-9366</strain>
    </source>
</reference>
<dbReference type="InterPro" id="IPR016181">
    <property type="entry name" value="Acyl_CoA_acyltransferase"/>
</dbReference>
<dbReference type="EMBL" id="NXLV01000013">
    <property type="protein sequence ID" value="RDU69796.1"/>
    <property type="molecule type" value="Genomic_DNA"/>
</dbReference>
<evidence type="ECO:0000313" key="2">
    <source>
        <dbReference type="EMBL" id="RDU69796.1"/>
    </source>
</evidence>
<comment type="caution">
    <text evidence="2">The sequence shown here is derived from an EMBL/GenBank/DDBJ whole genome shotgun (WGS) entry which is preliminary data.</text>
</comment>
<gene>
    <name evidence="2" type="ORF">CQA58_06550</name>
</gene>
<dbReference type="InterPro" id="IPR000182">
    <property type="entry name" value="GNAT_dom"/>
</dbReference>
<proteinExistence type="predicted"/>
<organism evidence="2 3">
    <name type="scientific">Helicobacter brantae</name>
    <dbReference type="NCBI Taxonomy" id="375927"/>
    <lineage>
        <taxon>Bacteria</taxon>
        <taxon>Pseudomonadati</taxon>
        <taxon>Campylobacterota</taxon>
        <taxon>Epsilonproteobacteria</taxon>
        <taxon>Campylobacterales</taxon>
        <taxon>Helicobacteraceae</taxon>
        <taxon>Helicobacter</taxon>
    </lineage>
</organism>
<name>A0A3D8IXU5_9HELI</name>
<dbReference type="RefSeq" id="WP_115569924.1">
    <property type="nucleotide sequence ID" value="NZ_NXLV01000013.1"/>
</dbReference>
<sequence>MRVDLFCESGERYGLGHLRRCENLFLHLKAIFPTIPLTPSFHSSFSLPPYPLEIVIIDSYITPKEFYESIECQILICLDDFFRIPYPKHATILSPTLGAKSHKNRYGGEGYVILNPLFLTPPKVPTQKGRILVNLGGSRQDRLLDILTSTLKGDIHIINPYYKSSKFPTYSSLAPSEICTLIDSSEIIITAGGGGLNEALSRGKKIIALLLADNQLSQLTHAHSLPSLLTIFSLKNLTCKLTHSLSLLYSLPTPSPKALGYRLDKLLYKLLLPLLSPSNALHFSLLSHTQKLEVLKLRNQKEVRENSLNPKIISTKEHFDFIASLTFSQFFWAFFEDERCCGEIVAVGSLQIEGERAKMGIYKNMKYKGVGEKILHSLYESAKKLSVSTIEIEVLRHNSKALHLYKKSRFSTKSQNEKSLIMEKNL</sequence>
<accession>A0A3D8IXU5</accession>
<dbReference type="OrthoDB" id="5330177at2"/>
<dbReference type="Pfam" id="PF00583">
    <property type="entry name" value="Acetyltransf_1"/>
    <property type="match status" value="1"/>
</dbReference>
<protein>
    <recommendedName>
        <fullName evidence="1">N-acetyltransferase domain-containing protein</fullName>
    </recommendedName>
</protein>
<dbReference type="AlphaFoldDB" id="A0A3D8IXU5"/>
<dbReference type="Proteomes" id="UP000257045">
    <property type="component" value="Unassembled WGS sequence"/>
</dbReference>
<keyword evidence="3" id="KW-1185">Reference proteome</keyword>
<evidence type="ECO:0000313" key="3">
    <source>
        <dbReference type="Proteomes" id="UP000257045"/>
    </source>
</evidence>
<dbReference type="Gene3D" id="3.40.50.2000">
    <property type="entry name" value="Glycogen Phosphorylase B"/>
    <property type="match status" value="1"/>
</dbReference>
<dbReference type="PROSITE" id="PS51186">
    <property type="entry name" value="GNAT"/>
    <property type="match status" value="1"/>
</dbReference>
<dbReference type="Gene3D" id="3.40.630.30">
    <property type="match status" value="1"/>
</dbReference>
<dbReference type="GO" id="GO:0016747">
    <property type="term" value="F:acyltransferase activity, transferring groups other than amino-acyl groups"/>
    <property type="evidence" value="ECO:0007669"/>
    <property type="project" value="InterPro"/>
</dbReference>
<dbReference type="SUPFAM" id="SSF55729">
    <property type="entry name" value="Acyl-CoA N-acyltransferases (Nat)"/>
    <property type="match status" value="1"/>
</dbReference>